<dbReference type="SUPFAM" id="SSF46689">
    <property type="entry name" value="Homeodomain-like"/>
    <property type="match status" value="2"/>
</dbReference>
<dbReference type="Gene3D" id="1.10.10.60">
    <property type="entry name" value="Homeodomain-like"/>
    <property type="match status" value="2"/>
</dbReference>
<keyword evidence="1" id="KW-0805">Transcription regulation</keyword>
<comment type="caution">
    <text evidence="5">The sequence shown here is derived from an EMBL/GenBank/DDBJ whole genome shotgun (WGS) entry which is preliminary data.</text>
</comment>
<dbReference type="Pfam" id="PF12833">
    <property type="entry name" value="HTH_18"/>
    <property type="match status" value="1"/>
</dbReference>
<dbReference type="InterPro" id="IPR018060">
    <property type="entry name" value="HTH_AraC"/>
</dbReference>
<evidence type="ECO:0000256" key="3">
    <source>
        <dbReference type="ARBA" id="ARBA00023163"/>
    </source>
</evidence>
<dbReference type="AlphaFoldDB" id="A0A927H052"/>
<feature type="domain" description="HTH araC/xylS-type" evidence="4">
    <location>
        <begin position="178"/>
        <end position="277"/>
    </location>
</feature>
<organism evidence="5 6">
    <name type="scientific">Paenibacillus oceani</name>
    <dbReference type="NCBI Taxonomy" id="2772510"/>
    <lineage>
        <taxon>Bacteria</taxon>
        <taxon>Bacillati</taxon>
        <taxon>Bacillota</taxon>
        <taxon>Bacilli</taxon>
        <taxon>Bacillales</taxon>
        <taxon>Paenibacillaceae</taxon>
        <taxon>Paenibacillus</taxon>
    </lineage>
</organism>
<reference evidence="5" key="1">
    <citation type="submission" date="2020-09" db="EMBL/GenBank/DDBJ databases">
        <title>A novel bacterium of genus Paenibacillus, isolated from South China Sea.</title>
        <authorList>
            <person name="Huang H."/>
            <person name="Mo K."/>
            <person name="Hu Y."/>
        </authorList>
    </citation>
    <scope>NUCLEOTIDE SEQUENCE</scope>
    <source>
        <strain evidence="5">IB182363</strain>
    </source>
</reference>
<dbReference type="PRINTS" id="PR00032">
    <property type="entry name" value="HTHARAC"/>
</dbReference>
<proteinExistence type="predicted"/>
<evidence type="ECO:0000313" key="6">
    <source>
        <dbReference type="Proteomes" id="UP000639396"/>
    </source>
</evidence>
<evidence type="ECO:0000259" key="4">
    <source>
        <dbReference type="PROSITE" id="PS01124"/>
    </source>
</evidence>
<sequence length="295" mass="34251">MPIERPSLFHEFEYRCSKPLYTEEVRHPALYELLYVHEGSGLSNVGDRAIPLAARDLLISDGTKQQGLRVDDKIGCIYTRISIRPSSLRKMKSPVNGIDLMLPFEVLGHHHIHMSEEAGKEMEALLLRIHRFSQSGNWVDLNRLVMAFFDLLIVVYAVCEPDLKKQNYTISEKERHVRKVIHYIENAFNEDVTLNDMERELHLSKQYMSRIFRESTGITIFDYLYRRRIEQAKQLFYMHRACSVTDIGLQVGFKNVSHFSRMFKTQVGVTPEQYRKVMDHGAADGGSNRKSNTVK</sequence>
<dbReference type="GO" id="GO:0043565">
    <property type="term" value="F:sequence-specific DNA binding"/>
    <property type="evidence" value="ECO:0007669"/>
    <property type="project" value="InterPro"/>
</dbReference>
<dbReference type="GO" id="GO:0003700">
    <property type="term" value="F:DNA-binding transcription factor activity"/>
    <property type="evidence" value="ECO:0007669"/>
    <property type="project" value="InterPro"/>
</dbReference>
<dbReference type="InterPro" id="IPR009057">
    <property type="entry name" value="Homeodomain-like_sf"/>
</dbReference>
<dbReference type="Proteomes" id="UP000639396">
    <property type="component" value="Unassembled WGS sequence"/>
</dbReference>
<gene>
    <name evidence="5" type="ORF">IDH45_16890</name>
</gene>
<evidence type="ECO:0000313" key="5">
    <source>
        <dbReference type="EMBL" id="MBD2863671.1"/>
    </source>
</evidence>
<dbReference type="PANTHER" id="PTHR43280:SF28">
    <property type="entry name" value="HTH-TYPE TRANSCRIPTIONAL ACTIVATOR RHAS"/>
    <property type="match status" value="1"/>
</dbReference>
<dbReference type="SMART" id="SM00342">
    <property type="entry name" value="HTH_ARAC"/>
    <property type="match status" value="1"/>
</dbReference>
<dbReference type="InterPro" id="IPR020449">
    <property type="entry name" value="Tscrpt_reg_AraC-type_HTH"/>
</dbReference>
<accession>A0A927H052</accession>
<dbReference type="PANTHER" id="PTHR43280">
    <property type="entry name" value="ARAC-FAMILY TRANSCRIPTIONAL REGULATOR"/>
    <property type="match status" value="1"/>
</dbReference>
<dbReference type="PROSITE" id="PS01124">
    <property type="entry name" value="HTH_ARAC_FAMILY_2"/>
    <property type="match status" value="1"/>
</dbReference>
<keyword evidence="6" id="KW-1185">Reference proteome</keyword>
<protein>
    <submittedName>
        <fullName evidence="5">Helix-turn-helix domain-containing protein</fullName>
    </submittedName>
</protein>
<evidence type="ECO:0000256" key="2">
    <source>
        <dbReference type="ARBA" id="ARBA00023125"/>
    </source>
</evidence>
<name>A0A927H052_9BACL</name>
<dbReference type="EMBL" id="JACXJA010000021">
    <property type="protein sequence ID" value="MBD2863671.1"/>
    <property type="molecule type" value="Genomic_DNA"/>
</dbReference>
<keyword evidence="3" id="KW-0804">Transcription</keyword>
<keyword evidence="2" id="KW-0238">DNA-binding</keyword>
<dbReference type="RefSeq" id="WP_190929296.1">
    <property type="nucleotide sequence ID" value="NZ_JACXJA010000021.1"/>
</dbReference>
<evidence type="ECO:0000256" key="1">
    <source>
        <dbReference type="ARBA" id="ARBA00023015"/>
    </source>
</evidence>